<dbReference type="Proteomes" id="UP000717364">
    <property type="component" value="Unassembled WGS sequence"/>
</dbReference>
<gene>
    <name evidence="1" type="ORF">IXB50_02275</name>
</gene>
<organism evidence="1 2">
    <name type="scientific">Leptothoe spongobia TAU-MAC 1115</name>
    <dbReference type="NCBI Taxonomy" id="1967444"/>
    <lineage>
        <taxon>Bacteria</taxon>
        <taxon>Bacillati</taxon>
        <taxon>Cyanobacteriota</taxon>
        <taxon>Cyanophyceae</taxon>
        <taxon>Nodosilineales</taxon>
        <taxon>Cymatolegaceae</taxon>
        <taxon>Leptothoe</taxon>
        <taxon>Leptothoe spongobia</taxon>
    </lineage>
</organism>
<keyword evidence="2" id="KW-1185">Reference proteome</keyword>
<proteinExistence type="predicted"/>
<dbReference type="SUPFAM" id="SSF54593">
    <property type="entry name" value="Glyoxalase/Bleomycin resistance protein/Dihydroxybiphenyl dioxygenase"/>
    <property type="match status" value="1"/>
</dbReference>
<accession>A0A947GKL0</accession>
<comment type="caution">
    <text evidence="1">The sequence shown here is derived from an EMBL/GenBank/DDBJ whole genome shotgun (WGS) entry which is preliminary data.</text>
</comment>
<dbReference type="EMBL" id="JADOES010000003">
    <property type="protein sequence ID" value="MBT9314246.1"/>
    <property type="molecule type" value="Genomic_DNA"/>
</dbReference>
<reference evidence="1" key="2">
    <citation type="journal article" date="2021" name="Mar. Drugs">
        <title>Genome Reduction and Secondary Metabolism of the Marine Sponge-Associated Cyanobacterium Leptothoe.</title>
        <authorList>
            <person name="Konstantinou D."/>
            <person name="Popin R.V."/>
            <person name="Fewer D.P."/>
            <person name="Sivonen K."/>
            <person name="Gkelis S."/>
        </authorList>
    </citation>
    <scope>NUCLEOTIDE SEQUENCE</scope>
    <source>
        <strain evidence="1">TAU-MAC 1115</strain>
    </source>
</reference>
<evidence type="ECO:0000313" key="2">
    <source>
        <dbReference type="Proteomes" id="UP000717364"/>
    </source>
</evidence>
<dbReference type="RefSeq" id="WP_215607313.1">
    <property type="nucleotide sequence ID" value="NZ_JADOES010000003.1"/>
</dbReference>
<reference evidence="1" key="1">
    <citation type="submission" date="2020-11" db="EMBL/GenBank/DDBJ databases">
        <authorList>
            <person name="Konstantinou D."/>
            <person name="Gkelis S."/>
            <person name="Popin R."/>
            <person name="Fewer D."/>
            <person name="Sivonen K."/>
        </authorList>
    </citation>
    <scope>NUCLEOTIDE SEQUENCE</scope>
    <source>
        <strain evidence="1">TAU-MAC 1115</strain>
    </source>
</reference>
<dbReference type="InterPro" id="IPR029068">
    <property type="entry name" value="Glyas_Bleomycin-R_OHBP_Dase"/>
</dbReference>
<name>A0A947GKL0_9CYAN</name>
<dbReference type="AlphaFoldDB" id="A0A947GKL0"/>
<sequence length="116" mass="12686">MCNEKIRLLPVQAIELAKRWRSCSTGELFVGIDDIAIDVSKTEASLVFYQDSLALELLGESFNNDLWHWDITMVVADATAAAERLQQAGVPLISSCRGGSCNAPTRRLPIAPAHCL</sequence>
<evidence type="ECO:0000313" key="1">
    <source>
        <dbReference type="EMBL" id="MBT9314246.1"/>
    </source>
</evidence>
<protein>
    <submittedName>
        <fullName evidence="1">Uncharacterized protein</fullName>
    </submittedName>
</protein>